<evidence type="ECO:0000256" key="5">
    <source>
        <dbReference type="ARBA" id="ARBA00023136"/>
    </source>
</evidence>
<feature type="transmembrane region" description="Helical" evidence="6">
    <location>
        <begin position="48"/>
        <end position="70"/>
    </location>
</feature>
<proteinExistence type="predicted"/>
<comment type="subcellular location">
    <subcellularLocation>
        <location evidence="1">Cell membrane</location>
        <topology evidence="1">Multi-pass membrane protein</topology>
    </subcellularLocation>
</comment>
<evidence type="ECO:0000313" key="9">
    <source>
        <dbReference type="Proteomes" id="UP000094412"/>
    </source>
</evidence>
<dbReference type="AlphaFoldDB" id="A0A1C2DDM5"/>
<name>A0A1C2DDM5_9HYPH</name>
<dbReference type="GO" id="GO:0005886">
    <property type="term" value="C:plasma membrane"/>
    <property type="evidence" value="ECO:0007669"/>
    <property type="project" value="UniProtKB-SubCell"/>
</dbReference>
<evidence type="ECO:0000256" key="1">
    <source>
        <dbReference type="ARBA" id="ARBA00004651"/>
    </source>
</evidence>
<dbReference type="STRING" id="1566387.QV13_24615"/>
<protein>
    <submittedName>
        <fullName evidence="8">Alkaline phosphatase</fullName>
    </submittedName>
</protein>
<evidence type="ECO:0000256" key="4">
    <source>
        <dbReference type="ARBA" id="ARBA00022989"/>
    </source>
</evidence>
<dbReference type="PANTHER" id="PTHR42709:SF6">
    <property type="entry name" value="UNDECAPRENYL PHOSPHATE TRANSPORTER A"/>
    <property type="match status" value="1"/>
</dbReference>
<keyword evidence="3 6" id="KW-0812">Transmembrane</keyword>
<sequence length="205" mass="22190">MTGPVPAILSFGLLGVFCIASVEKIFPAPPSHIVLLFLGMTAAPDMGWLALLLAVTVTGSILGSLFWYLLGRRLGEARAEALVGRFGKYVFLPPTAYRKLAEAYRRNAFRASLVAQLVPTVRNYLGIGAGALRLAVLPFAAATLLGAVLWNSAFLSLGYLMRGGDHNLVSVGFRIIVMVVVVEVLFFLGLRYRAVRRRSEEAVHG</sequence>
<accession>A0A1C2DDM5</accession>
<dbReference type="EMBL" id="MDEO01000036">
    <property type="protein sequence ID" value="OCX12775.1"/>
    <property type="molecule type" value="Genomic_DNA"/>
</dbReference>
<keyword evidence="2" id="KW-1003">Cell membrane</keyword>
<evidence type="ECO:0000313" key="8">
    <source>
        <dbReference type="EMBL" id="OCX12775.1"/>
    </source>
</evidence>
<feature type="transmembrane region" description="Helical" evidence="6">
    <location>
        <begin position="131"/>
        <end position="151"/>
    </location>
</feature>
<dbReference type="InterPro" id="IPR032816">
    <property type="entry name" value="VTT_dom"/>
</dbReference>
<reference evidence="8 9" key="1">
    <citation type="submission" date="2016-08" db="EMBL/GenBank/DDBJ databases">
        <title>Whole genome sequence of Mesorhizobium sp. strain UASWS1009 isolated from industrial sewage.</title>
        <authorList>
            <person name="Crovadore J."/>
            <person name="Calmin G."/>
            <person name="Chablais R."/>
            <person name="Cochard B."/>
            <person name="Lefort F."/>
        </authorList>
    </citation>
    <scope>NUCLEOTIDE SEQUENCE [LARGE SCALE GENOMIC DNA]</scope>
    <source>
        <strain evidence="8 9">UASWS1009</strain>
    </source>
</reference>
<evidence type="ECO:0000256" key="6">
    <source>
        <dbReference type="SAM" id="Phobius"/>
    </source>
</evidence>
<dbReference type="PANTHER" id="PTHR42709">
    <property type="entry name" value="ALKALINE PHOSPHATASE LIKE PROTEIN"/>
    <property type="match status" value="1"/>
</dbReference>
<evidence type="ECO:0000256" key="2">
    <source>
        <dbReference type="ARBA" id="ARBA00022475"/>
    </source>
</evidence>
<dbReference type="Proteomes" id="UP000094412">
    <property type="component" value="Unassembled WGS sequence"/>
</dbReference>
<dbReference type="OrthoDB" id="9813426at2"/>
<comment type="caution">
    <text evidence="8">The sequence shown here is derived from an EMBL/GenBank/DDBJ whole genome shotgun (WGS) entry which is preliminary data.</text>
</comment>
<feature type="domain" description="VTT" evidence="7">
    <location>
        <begin position="30"/>
        <end position="159"/>
    </location>
</feature>
<dbReference type="RefSeq" id="WP_024924183.1">
    <property type="nucleotide sequence ID" value="NZ_MDEO01000036.1"/>
</dbReference>
<feature type="transmembrane region" description="Helical" evidence="6">
    <location>
        <begin position="171"/>
        <end position="190"/>
    </location>
</feature>
<keyword evidence="9" id="KW-1185">Reference proteome</keyword>
<organism evidence="8 9">
    <name type="scientific">Mesorhizobium hungaricum</name>
    <dbReference type="NCBI Taxonomy" id="1566387"/>
    <lineage>
        <taxon>Bacteria</taxon>
        <taxon>Pseudomonadati</taxon>
        <taxon>Pseudomonadota</taxon>
        <taxon>Alphaproteobacteria</taxon>
        <taxon>Hyphomicrobiales</taxon>
        <taxon>Phyllobacteriaceae</taxon>
        <taxon>Mesorhizobium</taxon>
    </lineage>
</organism>
<dbReference type="InterPro" id="IPR051311">
    <property type="entry name" value="DedA_domain"/>
</dbReference>
<dbReference type="Pfam" id="PF09335">
    <property type="entry name" value="VTT_dom"/>
    <property type="match status" value="1"/>
</dbReference>
<evidence type="ECO:0000256" key="3">
    <source>
        <dbReference type="ARBA" id="ARBA00022692"/>
    </source>
</evidence>
<evidence type="ECO:0000259" key="7">
    <source>
        <dbReference type="Pfam" id="PF09335"/>
    </source>
</evidence>
<keyword evidence="4 6" id="KW-1133">Transmembrane helix</keyword>
<keyword evidence="5 6" id="KW-0472">Membrane</keyword>
<gene>
    <name evidence="8" type="ORF">QV13_24615</name>
</gene>